<comment type="caution">
    <text evidence="1">The sequence shown here is derived from an EMBL/GenBank/DDBJ whole genome shotgun (WGS) entry which is preliminary data.</text>
</comment>
<name>A0A840CMQ5_9BACT</name>
<dbReference type="EMBL" id="JACIEP010000005">
    <property type="protein sequence ID" value="MBB4035969.1"/>
    <property type="molecule type" value="Genomic_DNA"/>
</dbReference>
<dbReference type="Proteomes" id="UP000555103">
    <property type="component" value="Unassembled WGS sequence"/>
</dbReference>
<accession>A0A840CMQ5</accession>
<evidence type="ECO:0000313" key="1">
    <source>
        <dbReference type="EMBL" id="MBB4035969.1"/>
    </source>
</evidence>
<gene>
    <name evidence="1" type="ORF">GGR21_001864</name>
</gene>
<evidence type="ECO:0000313" key="2">
    <source>
        <dbReference type="Proteomes" id="UP000555103"/>
    </source>
</evidence>
<dbReference type="AlphaFoldDB" id="A0A840CMQ5"/>
<keyword evidence="2" id="KW-1185">Reference proteome</keyword>
<proteinExistence type="predicted"/>
<sequence length="68" mass="7672">MSYKLCEPAVEIIMIVKNNCSISLTRLSACFLSTFFLIKKLQKIKASFLRRPKTGVAAEQKELAHQQG</sequence>
<organism evidence="1 2">
    <name type="scientific">Dysgonomonas hofstadii</name>
    <dbReference type="NCBI Taxonomy" id="637886"/>
    <lineage>
        <taxon>Bacteria</taxon>
        <taxon>Pseudomonadati</taxon>
        <taxon>Bacteroidota</taxon>
        <taxon>Bacteroidia</taxon>
        <taxon>Bacteroidales</taxon>
        <taxon>Dysgonomonadaceae</taxon>
        <taxon>Dysgonomonas</taxon>
    </lineage>
</organism>
<reference evidence="1 2" key="1">
    <citation type="submission" date="2020-08" db="EMBL/GenBank/DDBJ databases">
        <title>Genomic Encyclopedia of Type Strains, Phase IV (KMG-IV): sequencing the most valuable type-strain genomes for metagenomic binning, comparative biology and taxonomic classification.</title>
        <authorList>
            <person name="Goeker M."/>
        </authorList>
    </citation>
    <scope>NUCLEOTIDE SEQUENCE [LARGE SCALE GENOMIC DNA]</scope>
    <source>
        <strain evidence="1 2">DSM 104969</strain>
    </source>
</reference>
<protein>
    <submittedName>
        <fullName evidence="1">Uncharacterized protein</fullName>
    </submittedName>
</protein>